<evidence type="ECO:0000313" key="1">
    <source>
        <dbReference type="EMBL" id="CAG8826612.1"/>
    </source>
</evidence>
<feature type="non-terminal residue" evidence="1">
    <location>
        <position position="381"/>
    </location>
</feature>
<gene>
    <name evidence="1" type="ORF">CPELLU_LOCUS20229</name>
</gene>
<dbReference type="EMBL" id="CAJVQA010057639">
    <property type="protein sequence ID" value="CAG8826612.1"/>
    <property type="molecule type" value="Genomic_DNA"/>
</dbReference>
<dbReference type="AlphaFoldDB" id="A0A9N9KFH6"/>
<sequence length="381" mass="43875">VVNISKEKKAETINLIQAKNLLEEKKIILENIPHPEAEKIQKILEEKGGLVEIKEKYLGLNRSPLFQDLPNKDFGEEQKLSYDNFFRTGLDQLFAAYFPAEFIMRFPWFGSGTELAAKFKFRSRATRLATILSNGSKKVSKSRQEKNLIVEFQCVGEKKIDFCQLPKITAHGNFIINGHDKVVVFQSVRAPSVYFFTDENQEIYGEIIPFKGPWLNLSFNKKKNGIIELRFLNSGTTINFLDLMKTYQITPEDLDKLFGQDDLNKEDYPNAQSLEPGVNLPHFLFNQPNSYFVFGNLGRKKFNQKSSLWRQVSRQILAENLYDNEGNLLLTHDTILSEKNLDILSKAYQEKKLVPPFLSPEINDLYLLKIKAPCQPQKTIP</sequence>
<dbReference type="GO" id="GO:0003899">
    <property type="term" value="F:DNA-directed RNA polymerase activity"/>
    <property type="evidence" value="ECO:0007669"/>
    <property type="project" value="InterPro"/>
</dbReference>
<dbReference type="SUPFAM" id="SSF64484">
    <property type="entry name" value="beta and beta-prime subunits of DNA dependent RNA-polymerase"/>
    <property type="match status" value="1"/>
</dbReference>
<reference evidence="1" key="1">
    <citation type="submission" date="2021-06" db="EMBL/GenBank/DDBJ databases">
        <authorList>
            <person name="Kallberg Y."/>
            <person name="Tangrot J."/>
            <person name="Rosling A."/>
        </authorList>
    </citation>
    <scope>NUCLEOTIDE SEQUENCE</scope>
    <source>
        <strain evidence="1">FL966</strain>
    </source>
</reference>
<protein>
    <submittedName>
        <fullName evidence="1">24399_t:CDS:1</fullName>
    </submittedName>
</protein>
<proteinExistence type="predicted"/>
<evidence type="ECO:0000313" key="2">
    <source>
        <dbReference type="Proteomes" id="UP000789759"/>
    </source>
</evidence>
<dbReference type="InterPro" id="IPR014719">
    <property type="entry name" value="Ribosomal_bL12_C/ClpS-like"/>
</dbReference>
<dbReference type="GO" id="GO:0006351">
    <property type="term" value="P:DNA-templated transcription"/>
    <property type="evidence" value="ECO:0007669"/>
    <property type="project" value="InterPro"/>
</dbReference>
<dbReference type="GO" id="GO:0003677">
    <property type="term" value="F:DNA binding"/>
    <property type="evidence" value="ECO:0007669"/>
    <property type="project" value="InterPro"/>
</dbReference>
<name>A0A9N9KFH6_9GLOM</name>
<dbReference type="Gene3D" id="3.90.1100.10">
    <property type="match status" value="1"/>
</dbReference>
<dbReference type="Gene3D" id="3.90.1110.10">
    <property type="entry name" value="RNA polymerase Rpb2, domain 2"/>
    <property type="match status" value="1"/>
</dbReference>
<dbReference type="SUPFAM" id="SSF54736">
    <property type="entry name" value="ClpS-like"/>
    <property type="match status" value="1"/>
</dbReference>
<dbReference type="InterPro" id="IPR037034">
    <property type="entry name" value="RNA_pol_Rpb2_2_sf"/>
</dbReference>
<dbReference type="Proteomes" id="UP000789759">
    <property type="component" value="Unassembled WGS sequence"/>
</dbReference>
<comment type="caution">
    <text evidence="1">The sequence shown here is derived from an EMBL/GenBank/DDBJ whole genome shotgun (WGS) entry which is preliminary data.</text>
</comment>
<feature type="non-terminal residue" evidence="1">
    <location>
        <position position="1"/>
    </location>
</feature>
<accession>A0A9N9KFH6</accession>
<dbReference type="OrthoDB" id="10262330at2759"/>
<keyword evidence="2" id="KW-1185">Reference proteome</keyword>
<organism evidence="1 2">
    <name type="scientific">Cetraspora pellucida</name>
    <dbReference type="NCBI Taxonomy" id="1433469"/>
    <lineage>
        <taxon>Eukaryota</taxon>
        <taxon>Fungi</taxon>
        <taxon>Fungi incertae sedis</taxon>
        <taxon>Mucoromycota</taxon>
        <taxon>Glomeromycotina</taxon>
        <taxon>Glomeromycetes</taxon>
        <taxon>Diversisporales</taxon>
        <taxon>Gigasporaceae</taxon>
        <taxon>Cetraspora</taxon>
    </lineage>
</organism>